<evidence type="ECO:0000313" key="7">
    <source>
        <dbReference type="Proteomes" id="UP000630353"/>
    </source>
</evidence>
<protein>
    <recommendedName>
        <fullName evidence="8">Nitroreductase</fullName>
    </recommendedName>
</protein>
<organism evidence="6 7">
    <name type="scientific">Thalassobaculum fulvum</name>
    <dbReference type="NCBI Taxonomy" id="1633335"/>
    <lineage>
        <taxon>Bacteria</taxon>
        <taxon>Pseudomonadati</taxon>
        <taxon>Pseudomonadota</taxon>
        <taxon>Alphaproteobacteria</taxon>
        <taxon>Rhodospirillales</taxon>
        <taxon>Thalassobaculaceae</taxon>
        <taxon>Thalassobaculum</taxon>
    </lineage>
</organism>
<evidence type="ECO:0008006" key="8">
    <source>
        <dbReference type="Google" id="ProtNLM"/>
    </source>
</evidence>
<dbReference type="GO" id="GO:0016491">
    <property type="term" value="F:oxidoreductase activity"/>
    <property type="evidence" value="ECO:0007669"/>
    <property type="project" value="UniProtKB-KW"/>
</dbReference>
<dbReference type="PANTHER" id="PTHR43673">
    <property type="entry name" value="NAD(P)H NITROREDUCTASE YDGI-RELATED"/>
    <property type="match status" value="1"/>
</dbReference>
<dbReference type="Pfam" id="PF00881">
    <property type="entry name" value="Nitroreductase"/>
    <property type="match status" value="1"/>
</dbReference>
<evidence type="ECO:0000256" key="1">
    <source>
        <dbReference type="ARBA" id="ARBA00007118"/>
    </source>
</evidence>
<evidence type="ECO:0000259" key="4">
    <source>
        <dbReference type="Pfam" id="PF00881"/>
    </source>
</evidence>
<dbReference type="SUPFAM" id="SSF53335">
    <property type="entry name" value="S-adenosyl-L-methionine-dependent methyltransferases"/>
    <property type="match status" value="1"/>
</dbReference>
<feature type="domain" description="Methyltransferase type 11" evidence="5">
    <location>
        <begin position="293"/>
        <end position="383"/>
    </location>
</feature>
<comment type="similarity">
    <text evidence="1">Belongs to the nitroreductase family.</text>
</comment>
<dbReference type="Proteomes" id="UP000630353">
    <property type="component" value="Unassembled WGS sequence"/>
</dbReference>
<gene>
    <name evidence="6" type="ORF">GCM10017083_50840</name>
</gene>
<keyword evidence="2" id="KW-0560">Oxidoreductase</keyword>
<evidence type="ECO:0000256" key="2">
    <source>
        <dbReference type="ARBA" id="ARBA00023002"/>
    </source>
</evidence>
<feature type="domain" description="Nitroreductase" evidence="4">
    <location>
        <begin position="37"/>
        <end position="91"/>
    </location>
</feature>
<proteinExistence type="inferred from homology"/>
<feature type="compositionally biased region" description="Low complexity" evidence="3">
    <location>
        <begin position="1"/>
        <end position="20"/>
    </location>
</feature>
<reference evidence="6" key="2">
    <citation type="submission" date="2020-09" db="EMBL/GenBank/DDBJ databases">
        <authorList>
            <person name="Sun Q."/>
            <person name="Kim S."/>
        </authorList>
    </citation>
    <scope>NUCLEOTIDE SEQUENCE</scope>
    <source>
        <strain evidence="6">KCTC 42651</strain>
    </source>
</reference>
<dbReference type="AlphaFoldDB" id="A0A918XXB3"/>
<dbReference type="SUPFAM" id="SSF55469">
    <property type="entry name" value="FMN-dependent nitroreductase-like"/>
    <property type="match status" value="1"/>
</dbReference>
<dbReference type="EMBL" id="BMZS01000014">
    <property type="protein sequence ID" value="GHD62260.1"/>
    <property type="molecule type" value="Genomic_DNA"/>
</dbReference>
<dbReference type="InterPro" id="IPR029063">
    <property type="entry name" value="SAM-dependent_MTases_sf"/>
</dbReference>
<dbReference type="InterPro" id="IPR013216">
    <property type="entry name" value="Methyltransf_11"/>
</dbReference>
<sequence length="465" mass="51325">MPETTAKPSESSPSAAAPPAADGPLRPDWRDILDVLAERHSCRDFDGSPIDRTVLAEIVADGTEAPSSCNQQQWHFIVVDDPALKRRAWEISGGNHHFADCSALVYLCFQKGWTHGNFSVVQSVAGAAYHMMLSAHLRGFATIWNAGIGDKEALAEMLAVPPTFEIQGALAIGRPKPSAPPMKAPRRPFAEVHSWNRFERPAVTRYPAKPAERYPFFAIRNDDNPFAVWDPRDWSWGQIGDFRGYSVWAKSPLAGVYVSRRQGEATAVELDLLPALPDGARVVEVMPWGGTYSVELRRRLDPSVRLHLAELSAHNLSFVEERFRQEGLVLDRVAFDRFADGGLPYADGTVDAVVLPQVLEHMPDPERMLDEVRRVLRAGGHLVASVRNADSTYGRHWSEVESRAQVPNQGPLRPIPAAAVEGWLDDRFTIEQGIGIGREVSHDAAVLTGPARLSGRLYAARCRNG</sequence>
<keyword evidence="7" id="KW-1185">Reference proteome</keyword>
<dbReference type="RefSeq" id="WP_189995012.1">
    <property type="nucleotide sequence ID" value="NZ_BMZS01000014.1"/>
</dbReference>
<evidence type="ECO:0000313" key="6">
    <source>
        <dbReference type="EMBL" id="GHD62260.1"/>
    </source>
</evidence>
<dbReference type="Gene3D" id="3.40.109.10">
    <property type="entry name" value="NADH Oxidase"/>
    <property type="match status" value="1"/>
</dbReference>
<dbReference type="InterPro" id="IPR000415">
    <property type="entry name" value="Nitroreductase-like"/>
</dbReference>
<dbReference type="PANTHER" id="PTHR43673:SF10">
    <property type="entry name" value="NADH DEHYDROGENASE_NAD(P)H NITROREDUCTASE XCC3605-RELATED"/>
    <property type="match status" value="1"/>
</dbReference>
<reference evidence="6" key="1">
    <citation type="journal article" date="2014" name="Int. J. Syst. Evol. Microbiol.">
        <title>Complete genome sequence of Corynebacterium casei LMG S-19264T (=DSM 44701T), isolated from a smear-ripened cheese.</title>
        <authorList>
            <consortium name="US DOE Joint Genome Institute (JGI-PGF)"/>
            <person name="Walter F."/>
            <person name="Albersmeier A."/>
            <person name="Kalinowski J."/>
            <person name="Ruckert C."/>
        </authorList>
    </citation>
    <scope>NUCLEOTIDE SEQUENCE</scope>
    <source>
        <strain evidence="6">KCTC 42651</strain>
    </source>
</reference>
<name>A0A918XXB3_9PROT</name>
<feature type="region of interest" description="Disordered" evidence="3">
    <location>
        <begin position="1"/>
        <end position="26"/>
    </location>
</feature>
<dbReference type="Pfam" id="PF08241">
    <property type="entry name" value="Methyltransf_11"/>
    <property type="match status" value="1"/>
</dbReference>
<dbReference type="GO" id="GO:0008757">
    <property type="term" value="F:S-adenosylmethionine-dependent methyltransferase activity"/>
    <property type="evidence" value="ECO:0007669"/>
    <property type="project" value="InterPro"/>
</dbReference>
<accession>A0A918XXB3</accession>
<dbReference type="CDD" id="cd02440">
    <property type="entry name" value="AdoMet_MTases"/>
    <property type="match status" value="1"/>
</dbReference>
<evidence type="ECO:0000259" key="5">
    <source>
        <dbReference type="Pfam" id="PF08241"/>
    </source>
</evidence>
<dbReference type="Gene3D" id="3.40.50.150">
    <property type="entry name" value="Vaccinia Virus protein VP39"/>
    <property type="match status" value="1"/>
</dbReference>
<dbReference type="CDD" id="cd02062">
    <property type="entry name" value="Nitro_FMN_reductase"/>
    <property type="match status" value="1"/>
</dbReference>
<comment type="caution">
    <text evidence="6">The sequence shown here is derived from an EMBL/GenBank/DDBJ whole genome shotgun (WGS) entry which is preliminary data.</text>
</comment>
<dbReference type="InterPro" id="IPR029479">
    <property type="entry name" value="Nitroreductase"/>
</dbReference>
<evidence type="ECO:0000256" key="3">
    <source>
        <dbReference type="SAM" id="MobiDB-lite"/>
    </source>
</evidence>